<gene>
    <name evidence="1" type="ORF">H2200_012915</name>
</gene>
<dbReference type="Gene3D" id="2.130.10.10">
    <property type="entry name" value="YVTN repeat-like/Quinoprotein amine dehydrogenase"/>
    <property type="match status" value="1"/>
</dbReference>
<dbReference type="PANTHER" id="PTHR13211:SF0">
    <property type="entry name" value="TELOMERASE CAJAL BODY PROTEIN 1"/>
    <property type="match status" value="1"/>
</dbReference>
<protein>
    <submittedName>
        <fullName evidence="1">Uncharacterized protein</fullName>
    </submittedName>
</protein>
<accession>A0AA39CC19</accession>
<evidence type="ECO:0000313" key="1">
    <source>
        <dbReference type="EMBL" id="KAJ9602721.1"/>
    </source>
</evidence>
<dbReference type="EMBL" id="JAPDRK010000025">
    <property type="protein sequence ID" value="KAJ9602721.1"/>
    <property type="molecule type" value="Genomic_DNA"/>
</dbReference>
<keyword evidence="2" id="KW-1185">Reference proteome</keyword>
<organism evidence="1 2">
    <name type="scientific">Cladophialophora chaetospira</name>
    <dbReference type="NCBI Taxonomy" id="386627"/>
    <lineage>
        <taxon>Eukaryota</taxon>
        <taxon>Fungi</taxon>
        <taxon>Dikarya</taxon>
        <taxon>Ascomycota</taxon>
        <taxon>Pezizomycotina</taxon>
        <taxon>Eurotiomycetes</taxon>
        <taxon>Chaetothyriomycetidae</taxon>
        <taxon>Chaetothyriales</taxon>
        <taxon>Herpotrichiellaceae</taxon>
        <taxon>Cladophialophora</taxon>
    </lineage>
</organism>
<dbReference type="InterPro" id="IPR051150">
    <property type="entry name" value="SWT21/TCAB1_mRNA_Telomere"/>
</dbReference>
<dbReference type="InterPro" id="IPR015943">
    <property type="entry name" value="WD40/YVTN_repeat-like_dom_sf"/>
</dbReference>
<dbReference type="PANTHER" id="PTHR13211">
    <property type="entry name" value="TELOMERASE CAJAL BODY PROTEIN 1"/>
    <property type="match status" value="1"/>
</dbReference>
<evidence type="ECO:0000313" key="2">
    <source>
        <dbReference type="Proteomes" id="UP001172673"/>
    </source>
</evidence>
<reference evidence="1" key="1">
    <citation type="submission" date="2022-10" db="EMBL/GenBank/DDBJ databases">
        <title>Culturing micro-colonial fungi from biological soil crusts in the Mojave desert and describing Neophaeococcomyces mojavensis, and introducing the new genera and species Taxawa tesnikishii.</title>
        <authorList>
            <person name="Kurbessoian T."/>
            <person name="Stajich J.E."/>
        </authorList>
    </citation>
    <scope>NUCLEOTIDE SEQUENCE</scope>
    <source>
        <strain evidence="1">TK_41</strain>
    </source>
</reference>
<sequence>MPPPYLPAPNGISDCLGWKAQQIYPVQNAPADLLEESIKPRTLSPYCSIQSVESVNAVAEYPFFNLQDASTALILSSMRDHPIRLNSALTGHLGASYPLVNPMTEEHVCPHSLAFNRSGDRFVAGSESLISVFDLSRPGEEPIASMPTGPKRKGTNYSDATTMRGIVSALGADPATGVLAAGTFSRHVGLYDSWGQGDCVGVFSVKGTSADEEIRGGGITQVSWSPCGRYLYIAERKSDGVMCYDIRKTGQLLSWLRGRNALTNQRLGFDIGTTDDQAGHVIWAGGVDGQFRMWKNPHQQEGAVAPTLEVKGHDGMQSPLSANAGSMLSRSEDTVSSAVVHHGGGILATSSGQRHLTADLDESNPHQPLYDYSLKIWKF</sequence>
<dbReference type="SUPFAM" id="SSF50978">
    <property type="entry name" value="WD40 repeat-like"/>
    <property type="match status" value="1"/>
</dbReference>
<dbReference type="Proteomes" id="UP001172673">
    <property type="component" value="Unassembled WGS sequence"/>
</dbReference>
<name>A0AA39CC19_9EURO</name>
<proteinExistence type="predicted"/>
<dbReference type="InterPro" id="IPR036322">
    <property type="entry name" value="WD40_repeat_dom_sf"/>
</dbReference>
<comment type="caution">
    <text evidence="1">The sequence shown here is derived from an EMBL/GenBank/DDBJ whole genome shotgun (WGS) entry which is preliminary data.</text>
</comment>
<dbReference type="AlphaFoldDB" id="A0AA39CC19"/>